<proteinExistence type="inferred from homology"/>
<dbReference type="InterPro" id="IPR001841">
    <property type="entry name" value="Znf_RING"/>
</dbReference>
<gene>
    <name evidence="13" type="ORF">MANT1106_LOCUS8255</name>
</gene>
<evidence type="ECO:0000256" key="11">
    <source>
        <dbReference type="PROSITE-ProRule" id="PRU00175"/>
    </source>
</evidence>
<comment type="pathway">
    <text evidence="3">Protein modification; protein ubiquitination.</text>
</comment>
<keyword evidence="7 11" id="KW-0863">Zinc-finger</keyword>
<feature type="domain" description="RING-type" evidence="12">
    <location>
        <begin position="29"/>
        <end position="85"/>
    </location>
</feature>
<dbReference type="SUPFAM" id="SSF57850">
    <property type="entry name" value="RING/U-box"/>
    <property type="match status" value="1"/>
</dbReference>
<evidence type="ECO:0000256" key="9">
    <source>
        <dbReference type="ARBA" id="ARBA00022833"/>
    </source>
</evidence>
<evidence type="ECO:0000256" key="1">
    <source>
        <dbReference type="ARBA" id="ARBA00004123"/>
    </source>
</evidence>
<evidence type="ECO:0000259" key="12">
    <source>
        <dbReference type="PROSITE" id="PS50089"/>
    </source>
</evidence>
<keyword evidence="6" id="KW-0479">Metal-binding</keyword>
<name>A0A7S0SFP8_9CHLO</name>
<dbReference type="AlphaFoldDB" id="A0A7S0SFP8"/>
<keyword evidence="8" id="KW-0833">Ubl conjugation pathway</keyword>
<dbReference type="Gene3D" id="3.30.40.10">
    <property type="entry name" value="Zinc/RING finger domain, C3HC4 (zinc finger)"/>
    <property type="match status" value="1"/>
</dbReference>
<dbReference type="EMBL" id="HBFC01014070">
    <property type="protein sequence ID" value="CAD8705572.1"/>
    <property type="molecule type" value="Transcribed_RNA"/>
</dbReference>
<evidence type="ECO:0000256" key="3">
    <source>
        <dbReference type="ARBA" id="ARBA00004906"/>
    </source>
</evidence>
<accession>A0A7S0SFP8</accession>
<dbReference type="FunFam" id="3.30.40.10:FF:000273">
    <property type="entry name" value="E3 ubiquitin-protein ligase RBX1"/>
    <property type="match status" value="1"/>
</dbReference>
<dbReference type="GO" id="GO:0005634">
    <property type="term" value="C:nucleus"/>
    <property type="evidence" value="ECO:0007669"/>
    <property type="project" value="UniProtKB-SubCell"/>
</dbReference>
<evidence type="ECO:0000256" key="8">
    <source>
        <dbReference type="ARBA" id="ARBA00022786"/>
    </source>
</evidence>
<dbReference type="Pfam" id="PF12678">
    <property type="entry name" value="zf-rbx1"/>
    <property type="match status" value="1"/>
</dbReference>
<reference evidence="13" key="1">
    <citation type="submission" date="2021-01" db="EMBL/GenBank/DDBJ databases">
        <authorList>
            <person name="Corre E."/>
            <person name="Pelletier E."/>
            <person name="Niang G."/>
            <person name="Scheremetjew M."/>
            <person name="Finn R."/>
            <person name="Kale V."/>
            <person name="Holt S."/>
            <person name="Cochrane G."/>
            <person name="Meng A."/>
            <person name="Brown T."/>
            <person name="Cohen L."/>
        </authorList>
    </citation>
    <scope>NUCLEOTIDE SEQUENCE</scope>
    <source>
        <strain evidence="13">SL-175</strain>
    </source>
</reference>
<keyword evidence="5" id="KW-0963">Cytoplasm</keyword>
<evidence type="ECO:0000256" key="5">
    <source>
        <dbReference type="ARBA" id="ARBA00022490"/>
    </source>
</evidence>
<evidence type="ECO:0000256" key="7">
    <source>
        <dbReference type="ARBA" id="ARBA00022771"/>
    </source>
</evidence>
<evidence type="ECO:0000256" key="2">
    <source>
        <dbReference type="ARBA" id="ARBA00004496"/>
    </source>
</evidence>
<dbReference type="GO" id="GO:0005737">
    <property type="term" value="C:cytoplasm"/>
    <property type="evidence" value="ECO:0007669"/>
    <property type="project" value="UniProtKB-SubCell"/>
</dbReference>
<dbReference type="InterPro" id="IPR024766">
    <property type="entry name" value="Znf_RING_H2"/>
</dbReference>
<keyword evidence="9" id="KW-0862">Zinc</keyword>
<organism evidence="13">
    <name type="scientific">Mantoniella antarctica</name>
    <dbReference type="NCBI Taxonomy" id="81844"/>
    <lineage>
        <taxon>Eukaryota</taxon>
        <taxon>Viridiplantae</taxon>
        <taxon>Chlorophyta</taxon>
        <taxon>Mamiellophyceae</taxon>
        <taxon>Mamiellales</taxon>
        <taxon>Mamiellaceae</taxon>
        <taxon>Mantoniella</taxon>
    </lineage>
</organism>
<evidence type="ECO:0000256" key="4">
    <source>
        <dbReference type="ARBA" id="ARBA00009273"/>
    </source>
</evidence>
<evidence type="ECO:0000256" key="6">
    <source>
        <dbReference type="ARBA" id="ARBA00022723"/>
    </source>
</evidence>
<keyword evidence="10" id="KW-0539">Nucleus</keyword>
<dbReference type="GO" id="GO:0031463">
    <property type="term" value="C:Cul3-RING ubiquitin ligase complex"/>
    <property type="evidence" value="ECO:0007669"/>
    <property type="project" value="UniProtKB-ARBA"/>
</dbReference>
<comment type="subcellular location">
    <subcellularLocation>
        <location evidence="2">Cytoplasm</location>
    </subcellularLocation>
    <subcellularLocation>
        <location evidence="1">Nucleus</location>
    </subcellularLocation>
</comment>
<comment type="similarity">
    <text evidence="4">Belongs to the RING-box family.</text>
</comment>
<dbReference type="InterPro" id="IPR013083">
    <property type="entry name" value="Znf_RING/FYVE/PHD"/>
</dbReference>
<dbReference type="PANTHER" id="PTHR11210">
    <property type="entry name" value="RING BOX"/>
    <property type="match status" value="1"/>
</dbReference>
<dbReference type="SMART" id="SM00184">
    <property type="entry name" value="RING"/>
    <property type="match status" value="1"/>
</dbReference>
<evidence type="ECO:0000313" key="13">
    <source>
        <dbReference type="EMBL" id="CAD8705572.1"/>
    </source>
</evidence>
<evidence type="ECO:0000256" key="10">
    <source>
        <dbReference type="ARBA" id="ARBA00023242"/>
    </source>
</evidence>
<dbReference type="PROSITE" id="PS50089">
    <property type="entry name" value="ZF_RING_2"/>
    <property type="match status" value="1"/>
</dbReference>
<dbReference type="InterPro" id="IPR051031">
    <property type="entry name" value="RING-box_E3_Ubiquitin_Ligase"/>
</dbReference>
<sequence>MAEVSKKRFEVKKWNAVAVWSWSICTDTCAICRNSLHEPSIEYQANPSSACEDGLSIAWGNCGHVFHLDCISKWLRTRSNCPLCNKEWEFAKIEKIQLPVMGVE</sequence>
<protein>
    <recommendedName>
        <fullName evidence="12">RING-type domain-containing protein</fullName>
    </recommendedName>
</protein>
<dbReference type="GO" id="GO:0008270">
    <property type="term" value="F:zinc ion binding"/>
    <property type="evidence" value="ECO:0007669"/>
    <property type="project" value="UniProtKB-KW"/>
</dbReference>